<reference evidence="1 2" key="1">
    <citation type="journal article" date="2019" name="Sci. Rep.">
        <title>Orb-weaving spider Araneus ventricosus genome elucidates the spidroin gene catalogue.</title>
        <authorList>
            <person name="Kono N."/>
            <person name="Nakamura H."/>
            <person name="Ohtoshi R."/>
            <person name="Moran D.A.P."/>
            <person name="Shinohara A."/>
            <person name="Yoshida Y."/>
            <person name="Fujiwara M."/>
            <person name="Mori M."/>
            <person name="Tomita M."/>
            <person name="Arakawa K."/>
        </authorList>
    </citation>
    <scope>NUCLEOTIDE SEQUENCE [LARGE SCALE GENOMIC DNA]</scope>
</reference>
<gene>
    <name evidence="1" type="ORF">AVEN_113118_1</name>
</gene>
<sequence>MSLTRKYFKSCEKSEVSLHVFADASPKAYGAVVYFRYLHDQKDNCTSFIAVKGRVAPLKPLTLPRLELRAALVAAKLAKYLTGIFPELCEKTFLWSDSQITLH</sequence>
<dbReference type="InterPro" id="IPR008042">
    <property type="entry name" value="Retrotrans_Pao"/>
</dbReference>
<proteinExistence type="predicted"/>
<comment type="caution">
    <text evidence="1">The sequence shown here is derived from an EMBL/GenBank/DDBJ whole genome shotgun (WGS) entry which is preliminary data.</text>
</comment>
<dbReference type="EMBL" id="BGPR01010186">
    <property type="protein sequence ID" value="GBN44729.1"/>
    <property type="molecule type" value="Genomic_DNA"/>
</dbReference>
<dbReference type="OrthoDB" id="6515424at2759"/>
<dbReference type="PANTHER" id="PTHR47331">
    <property type="entry name" value="PHD-TYPE DOMAIN-CONTAINING PROTEIN"/>
    <property type="match status" value="1"/>
</dbReference>
<keyword evidence="2" id="KW-1185">Reference proteome</keyword>
<accession>A0A4Y2P133</accession>
<evidence type="ECO:0000313" key="2">
    <source>
        <dbReference type="Proteomes" id="UP000499080"/>
    </source>
</evidence>
<dbReference type="Proteomes" id="UP000499080">
    <property type="component" value="Unassembled WGS sequence"/>
</dbReference>
<organism evidence="1 2">
    <name type="scientific">Araneus ventricosus</name>
    <name type="common">Orbweaver spider</name>
    <name type="synonym">Epeira ventricosa</name>
    <dbReference type="NCBI Taxonomy" id="182803"/>
    <lineage>
        <taxon>Eukaryota</taxon>
        <taxon>Metazoa</taxon>
        <taxon>Ecdysozoa</taxon>
        <taxon>Arthropoda</taxon>
        <taxon>Chelicerata</taxon>
        <taxon>Arachnida</taxon>
        <taxon>Araneae</taxon>
        <taxon>Araneomorphae</taxon>
        <taxon>Entelegynae</taxon>
        <taxon>Araneoidea</taxon>
        <taxon>Araneidae</taxon>
        <taxon>Araneus</taxon>
    </lineage>
</organism>
<protein>
    <recommendedName>
        <fullName evidence="3">Reverse transcriptase/retrotransposon-derived protein RNase H-like domain-containing protein</fullName>
    </recommendedName>
</protein>
<dbReference type="AlphaFoldDB" id="A0A4Y2P133"/>
<dbReference type="Pfam" id="PF05380">
    <property type="entry name" value="Peptidase_A17"/>
    <property type="match status" value="1"/>
</dbReference>
<evidence type="ECO:0008006" key="3">
    <source>
        <dbReference type="Google" id="ProtNLM"/>
    </source>
</evidence>
<evidence type="ECO:0000313" key="1">
    <source>
        <dbReference type="EMBL" id="GBN44729.1"/>
    </source>
</evidence>
<name>A0A4Y2P133_ARAVE</name>
<dbReference type="PANTHER" id="PTHR47331:SF1">
    <property type="entry name" value="GAG-LIKE PROTEIN"/>
    <property type="match status" value="1"/>
</dbReference>